<dbReference type="InterPro" id="IPR013538">
    <property type="entry name" value="ASHA1/2-like_C"/>
</dbReference>
<dbReference type="AlphaFoldDB" id="A0A5Q3QEP9"/>
<dbReference type="Pfam" id="PF08327">
    <property type="entry name" value="AHSA1"/>
    <property type="match status" value="1"/>
</dbReference>
<gene>
    <name evidence="3" type="ORF">GIY23_11040</name>
</gene>
<dbReference type="InterPro" id="IPR023393">
    <property type="entry name" value="START-like_dom_sf"/>
</dbReference>
<feature type="domain" description="Activator of Hsp90 ATPase homologue 1/2-like C-terminal" evidence="2">
    <location>
        <begin position="37"/>
        <end position="128"/>
    </location>
</feature>
<dbReference type="CDD" id="cd08899">
    <property type="entry name" value="SRPBCC_CalC_Aha1-like_6"/>
    <property type="match status" value="1"/>
</dbReference>
<protein>
    <submittedName>
        <fullName evidence="3">Polyketide cyclase</fullName>
    </submittedName>
</protein>
<name>A0A5Q3QEP9_9PSEU</name>
<accession>A0A5Q3QEP9</accession>
<evidence type="ECO:0000259" key="2">
    <source>
        <dbReference type="Pfam" id="PF08327"/>
    </source>
</evidence>
<dbReference type="KEGG" id="sace:GIY23_11040"/>
<keyword evidence="4" id="KW-1185">Reference proteome</keyword>
<dbReference type="SUPFAM" id="SSF55961">
    <property type="entry name" value="Bet v1-like"/>
    <property type="match status" value="1"/>
</dbReference>
<dbReference type="Proteomes" id="UP000371041">
    <property type="component" value="Chromosome"/>
</dbReference>
<evidence type="ECO:0000256" key="1">
    <source>
        <dbReference type="ARBA" id="ARBA00006817"/>
    </source>
</evidence>
<reference evidence="4" key="1">
    <citation type="submission" date="2019-11" db="EMBL/GenBank/DDBJ databases">
        <title>The complete genome sequence of Saccharopolyspora sp. E2A.</title>
        <authorList>
            <person name="Zhang G."/>
        </authorList>
    </citation>
    <scope>NUCLEOTIDE SEQUENCE [LARGE SCALE GENOMIC DNA]</scope>
    <source>
        <strain evidence="4">E2A</strain>
    </source>
</reference>
<evidence type="ECO:0000313" key="4">
    <source>
        <dbReference type="Proteomes" id="UP000371041"/>
    </source>
</evidence>
<dbReference type="Gene3D" id="3.30.530.20">
    <property type="match status" value="1"/>
</dbReference>
<dbReference type="EMBL" id="CP045929">
    <property type="protein sequence ID" value="QGK69985.1"/>
    <property type="molecule type" value="Genomic_DNA"/>
</dbReference>
<organism evidence="3 4">
    <name type="scientific">Allosaccharopolyspora coralli</name>
    <dbReference type="NCBI Taxonomy" id="2665642"/>
    <lineage>
        <taxon>Bacteria</taxon>
        <taxon>Bacillati</taxon>
        <taxon>Actinomycetota</taxon>
        <taxon>Actinomycetes</taxon>
        <taxon>Pseudonocardiales</taxon>
        <taxon>Pseudonocardiaceae</taxon>
        <taxon>Allosaccharopolyspora</taxon>
    </lineage>
</organism>
<proteinExistence type="inferred from homology"/>
<comment type="similarity">
    <text evidence="1">Belongs to the AHA1 family.</text>
</comment>
<evidence type="ECO:0000313" key="3">
    <source>
        <dbReference type="EMBL" id="QGK69985.1"/>
    </source>
</evidence>
<sequence length="213" mass="23148">MMDIPREIGATHRALGTRTLHSDVVHTVTLARTYPTDVDDLWAACTERERLQRWFLPVHGNLHVGGNYQIEGQAGGTITACRPPHALDATWEYGGETSWIELRLRPEGEHARLELTHLFHTDDDIWPRYGPAATGLGWDLGLIGLAWHLDDGGSPHGEADEWAASAEGVAFLTAAGDAWVPVTIAAGFDTDDARARAGRTVAFFTGAEEASDA</sequence>
<dbReference type="RefSeq" id="WP_154076568.1">
    <property type="nucleotide sequence ID" value="NZ_CP045929.1"/>
</dbReference>